<dbReference type="Proteomes" id="UP000012024">
    <property type="component" value="Unassembled WGS sequence"/>
</dbReference>
<protein>
    <submittedName>
        <fullName evidence="1">S23 ribosomal protein</fullName>
    </submittedName>
</protein>
<dbReference type="AlphaFoldDB" id="M7N2K2"/>
<dbReference type="NCBIfam" id="TIGR02436">
    <property type="entry name" value="four helix bundle protein"/>
    <property type="match status" value="1"/>
</dbReference>
<evidence type="ECO:0000313" key="1">
    <source>
        <dbReference type="EMBL" id="EMQ95964.1"/>
    </source>
</evidence>
<dbReference type="GeneID" id="98640386"/>
<keyword evidence="2" id="KW-1185">Reference proteome</keyword>
<reference evidence="1 2" key="1">
    <citation type="submission" date="2012-12" db="EMBL/GenBank/DDBJ databases">
        <title>Genome assembly of Formosa sp. AK20.</title>
        <authorList>
            <person name="Kumar R."/>
            <person name="Khatri I."/>
            <person name="Vaidya B."/>
            <person name="Subramanian S."/>
            <person name="Pinnaka A."/>
        </authorList>
    </citation>
    <scope>NUCLEOTIDE SEQUENCE [LARGE SCALE GENOMIC DNA]</scope>
    <source>
        <strain evidence="1 2">AK20</strain>
    </source>
</reference>
<dbReference type="eggNOG" id="ENOG5032YWC">
    <property type="taxonomic scope" value="Bacteria"/>
</dbReference>
<name>M7N2K2_9FLAO</name>
<sequence length="117" mass="13835">MRDFKKYDVWNLSHKFVLKIYDVTERVPAKEKYQLIPQMQRAAYSIPSNFSEGCGRDSDKDFNRFIQICLGSAHELEYFILLAKDLNYISEEKYVTLTEGINEIKRKLYKLSIKLKG</sequence>
<dbReference type="SUPFAM" id="SSF158446">
    <property type="entry name" value="IVS-encoded protein-like"/>
    <property type="match status" value="1"/>
</dbReference>
<dbReference type="Gene3D" id="1.20.1440.60">
    <property type="entry name" value="23S rRNA-intervening sequence"/>
    <property type="match status" value="1"/>
</dbReference>
<dbReference type="GO" id="GO:0005840">
    <property type="term" value="C:ribosome"/>
    <property type="evidence" value="ECO:0007669"/>
    <property type="project" value="UniProtKB-KW"/>
</dbReference>
<dbReference type="InterPro" id="IPR036583">
    <property type="entry name" value="23S_rRNA_IVS_sf"/>
</dbReference>
<proteinExistence type="predicted"/>
<dbReference type="PANTHER" id="PTHR38471">
    <property type="entry name" value="FOUR HELIX BUNDLE PROTEIN"/>
    <property type="match status" value="1"/>
</dbReference>
<dbReference type="PANTHER" id="PTHR38471:SF2">
    <property type="entry name" value="FOUR HELIX BUNDLE PROTEIN"/>
    <property type="match status" value="1"/>
</dbReference>
<dbReference type="EMBL" id="ANLA01000004">
    <property type="protein sequence ID" value="EMQ95964.1"/>
    <property type="molecule type" value="Genomic_DNA"/>
</dbReference>
<dbReference type="CDD" id="cd16377">
    <property type="entry name" value="23S_rRNA_IVP_like"/>
    <property type="match status" value="1"/>
</dbReference>
<organism evidence="1 2">
    <name type="scientific">Xanthomarina gelatinilytica</name>
    <dbReference type="NCBI Taxonomy" id="1137281"/>
    <lineage>
        <taxon>Bacteria</taxon>
        <taxon>Pseudomonadati</taxon>
        <taxon>Bacteroidota</taxon>
        <taxon>Flavobacteriia</taxon>
        <taxon>Flavobacteriales</taxon>
        <taxon>Flavobacteriaceae</taxon>
        <taxon>Xanthomarina</taxon>
    </lineage>
</organism>
<evidence type="ECO:0000313" key="2">
    <source>
        <dbReference type="Proteomes" id="UP000012024"/>
    </source>
</evidence>
<comment type="caution">
    <text evidence="1">The sequence shown here is derived from an EMBL/GenBank/DDBJ whole genome shotgun (WGS) entry which is preliminary data.</text>
</comment>
<dbReference type="OrthoDB" id="9811959at2"/>
<keyword evidence="1" id="KW-0689">Ribosomal protein</keyword>
<dbReference type="InterPro" id="IPR012657">
    <property type="entry name" value="23S_rRNA-intervening_sequence"/>
</dbReference>
<dbReference type="Pfam" id="PF05635">
    <property type="entry name" value="23S_rRNA_IVP"/>
    <property type="match status" value="1"/>
</dbReference>
<keyword evidence="1" id="KW-0687">Ribonucleoprotein</keyword>
<gene>
    <name evidence="1" type="ORF">D778_01854</name>
</gene>
<dbReference type="PATRIC" id="fig|1137281.3.peg.453"/>
<accession>M7N2K2</accession>
<dbReference type="RefSeq" id="WP_007647293.1">
    <property type="nucleotide sequence ID" value="NZ_ANLA01000004.1"/>
</dbReference>